<feature type="domain" description="Histidine kinase" evidence="13">
    <location>
        <begin position="1710"/>
        <end position="1928"/>
    </location>
</feature>
<dbReference type="InterPro" id="IPR001789">
    <property type="entry name" value="Sig_transdc_resp-reg_receiver"/>
</dbReference>
<evidence type="ECO:0000259" key="16">
    <source>
        <dbReference type="PROSITE" id="PS50113"/>
    </source>
</evidence>
<keyword evidence="7 17" id="KW-0418">Kinase</keyword>
<dbReference type="PANTHER" id="PTHR43547:SF2">
    <property type="entry name" value="HYBRID SIGNAL TRANSDUCTION HISTIDINE KINASE C"/>
    <property type="match status" value="1"/>
</dbReference>
<dbReference type="Pfam" id="PF00512">
    <property type="entry name" value="HisKA"/>
    <property type="match status" value="2"/>
</dbReference>
<evidence type="ECO:0000256" key="9">
    <source>
        <dbReference type="ARBA" id="ARBA00023012"/>
    </source>
</evidence>
<feature type="domain" description="PAC" evidence="16">
    <location>
        <begin position="1094"/>
        <end position="1145"/>
    </location>
</feature>
<dbReference type="SMART" id="SM00091">
    <property type="entry name" value="PAS"/>
    <property type="match status" value="6"/>
</dbReference>
<dbReference type="SUPFAM" id="SSF55781">
    <property type="entry name" value="GAF domain-like"/>
    <property type="match status" value="1"/>
</dbReference>
<feature type="domain" description="PAS" evidence="15">
    <location>
        <begin position="1560"/>
        <end position="1630"/>
    </location>
</feature>
<dbReference type="Pfam" id="PF08447">
    <property type="entry name" value="PAS_3"/>
    <property type="match status" value="2"/>
</dbReference>
<dbReference type="Proteomes" id="UP000217895">
    <property type="component" value="Plasmid Plasmid2 dna"/>
</dbReference>
<dbReference type="InterPro" id="IPR013655">
    <property type="entry name" value="PAS_fold_3"/>
</dbReference>
<dbReference type="FunFam" id="3.30.565.10:FF:000010">
    <property type="entry name" value="Sensor histidine kinase RcsC"/>
    <property type="match status" value="1"/>
</dbReference>
<dbReference type="CDD" id="cd16922">
    <property type="entry name" value="HATPase_EvgS-ArcB-TorS-like"/>
    <property type="match status" value="2"/>
</dbReference>
<feature type="domain" description="Response regulatory" evidence="14">
    <location>
        <begin position="1950"/>
        <end position="2068"/>
    </location>
</feature>
<keyword evidence="5" id="KW-0808">Transferase</keyword>
<keyword evidence="17" id="KW-0614">Plasmid</keyword>
<keyword evidence="4 11" id="KW-0597">Phosphoprotein</keyword>
<sequence>MMNINHSEMIFVGDSEMARLMRSHDWSQTPLGSPEQWPQSLKTTVRIVLTSRHPMFVWWGDHLLNLYNDAYAVFLHTKHPALAQPAAQLWHEIWDQLEPRIESALHANEGTFDEALLFIMERKGYPEETYVTFSYSPIPNDEGTIGGILCACTDDTDRIVGERQLALLRELAAKTVDARTFDEACTLSASCLETNPYDFPFAFIYLVDPDRQCAVLAGTSGIEPGQALAPEVIAFEDDSIWSVAEVVKSQQVRLIEDLAACDNLPKGAWDRSPHQAVVVPIAASGRMGKAGILVVGLNPFRRFDDSYRGFIDLVSAQIAASIANAQAYEEERKRTEALAELDRAKTTFFSNVSHEFRTPLTLMLSPLEDLSNTLNGQLQPDQREQLQLIQRNGLRLQKLVNTLLDFSRIEAGRIQASYEPTDLAIYTAELASTFRSLVEQAGMALVIDCPALPEPVYVDRDMWEKIVLNLLSNAFKFTFTGSITVQLQPVGSSVQLSITDTGVGIPEAELPRLFERFHRVSGTRSRTYEGSGIGLALVQKLVKLHGGTIHVTSQVDHGTTFTIAIPFGTAHLPQERIEATRTLVSTALGANPYVVEASRWISDIEIEGSGSSNAELLLAVPTQSKHSSTPPARVLLVDDNADMRDYVKQLLSQYYKVEAVSDGFAALEAMTQRPPDLVLSDVMMPGLDGLGLLRELRANPLTQEIPMILLSARAGEESRIEGLEAGADDYLTKPFSTRELLSRVEANLKLSQLRLVAGQREQLLRQQAETARQQVETILSSIQDGFYVLDRNWHFTYVSDRLCEMAGKSREELLGHNNWELFPEAVDTEVYVQFQRSLREQIPLQFEYLYLPWNRWFEYRVYPSVDGLTIFATEVTDRKRAEAQLRESEKFLQAINETAPNLLYIFDLNERRNVYVSPQIFHILGISSADLQAFDSQLLAELFHPDDLEQIEQHHDRIRAAQEDDIFTIEYRMKHASGQWLWLSSRDKIFARDQQGNPTQILGSAIDISDRKRAEEALQESLAILNTVNEVTPTLIYIKDRQRRLQMVNPATARLLGKSEAELIGKTEVDYLRPEEAEQIAENDCRVMDSGQVITFEERVVVPEGSRIFLSAKAPYRDEQGNIIGLIGVSTDITDRKQAEATLQESERRFRRLVESNMFGVAFGDFTGGIHYVNDYFLQMTGYTRVEFEMGQVKWTEMTPPEFLPLDEQAIAELRAKGVSTPFEKEYIRKDGTRVPILIGSALLQEPYDQQQDIICFYVDLSERKQAELALRASEAIARTRAEELETLMEVVPVAIWLAHDPDCHHVTVNRAAYNLMRAEPGDPMTATPAGGTYPFKFKVQSNGQDIPAEELSLQKAGRTGQEVLQEAELVFEDGVVHYIYGRAVPLRDESGNVRGVIGAYVDISDRKQAEAQREYLITELEAERARFEAVLRQMPEGVIIADAASERMILANERTNQILQYSFELNLEMENYDDRVPFHGYHPDGRVYAPDDYPLIRSLRRGETVNQEELRIRYLDGKWLSLEVSSAPILNGKGQITAAIALMQDITERKRIEQSLRDSEALYRTLSEAVPDFIWSCDADGQADFVNPRWVDYTGLTLEELNAGGLAQVNHPDDFPRLMEEWEAAKQKGALLESEFRYRRKDGEYRWFMERAVPIKDDEGNIVRWIGTTTDIHERKQAELEREQLLAREQAAREAAEAANRIKDEFLAVVSHELRSPLNPILGWSKLLRSRQLDEEKTDRALEVIERNAQMQAQLINDLLDVSRILRGKLSLDAKPIDLVATIQAAMETVRLAAEAKSIQINTHLEPDVGQVAGDAGRLQQVIWNLLTNAVKFTSEGGQVDIRLERTGSQAQITITDTGKGIPPDFLPYVFEQFRQESSATNRRFGGLGLGLAIVRYLVELHGGTVQADSPGEGQGATFTVKLPLMPHQWITKPAPKPSEFSLNLQGIRILVVEDDDNTREFLAFLLELHGANVIATATAGEALTTLTQFKPDVLLSDIGMPDIDGYMLMRQIRALPSEQGGTIPAIALTAYAGEIDYQQAMAAGFQRHIAKPIEPEVLIQAIATLLVRSRTRTASPAVGNHPGTTGSGD</sequence>
<dbReference type="InterPro" id="IPR029016">
    <property type="entry name" value="GAF-like_dom_sf"/>
</dbReference>
<dbReference type="CDD" id="cd00130">
    <property type="entry name" value="PAS"/>
    <property type="match status" value="6"/>
</dbReference>
<comment type="similarity">
    <text evidence="2">In the N-terminal section; belongs to the phytochrome family.</text>
</comment>
<feature type="domain" description="PAC" evidence="16">
    <location>
        <begin position="1507"/>
        <end position="1559"/>
    </location>
</feature>
<dbReference type="SMART" id="SM00387">
    <property type="entry name" value="HATPase_c"/>
    <property type="match status" value="2"/>
</dbReference>
<evidence type="ECO:0000256" key="5">
    <source>
        <dbReference type="ARBA" id="ARBA00022679"/>
    </source>
</evidence>
<feature type="domain" description="PAC" evidence="16">
    <location>
        <begin position="1633"/>
        <end position="1685"/>
    </location>
</feature>
<evidence type="ECO:0000256" key="11">
    <source>
        <dbReference type="PROSITE-ProRule" id="PRU00169"/>
    </source>
</evidence>
<protein>
    <recommendedName>
        <fullName evidence="10">Circadian input-output histidine kinase CikA</fullName>
        <ecNumber evidence="3">2.7.13.3</ecNumber>
    </recommendedName>
</protein>
<dbReference type="PROSITE" id="PS50110">
    <property type="entry name" value="RESPONSE_REGULATORY"/>
    <property type="match status" value="2"/>
</dbReference>
<gene>
    <name evidence="17" type="ORF">NIES2135_67980</name>
</gene>
<organism evidence="17 18">
    <name type="scientific">Leptolyngbya boryana NIES-2135</name>
    <dbReference type="NCBI Taxonomy" id="1973484"/>
    <lineage>
        <taxon>Bacteria</taxon>
        <taxon>Bacillati</taxon>
        <taxon>Cyanobacteriota</taxon>
        <taxon>Cyanophyceae</taxon>
        <taxon>Leptolyngbyales</taxon>
        <taxon>Leptolyngbyaceae</taxon>
        <taxon>Leptolyngbya group</taxon>
        <taxon>Leptolyngbya</taxon>
    </lineage>
</organism>
<evidence type="ECO:0000256" key="12">
    <source>
        <dbReference type="SAM" id="Coils"/>
    </source>
</evidence>
<dbReference type="PROSITE" id="PS50112">
    <property type="entry name" value="PAS"/>
    <property type="match status" value="5"/>
</dbReference>
<evidence type="ECO:0000313" key="18">
    <source>
        <dbReference type="Proteomes" id="UP000217895"/>
    </source>
</evidence>
<feature type="domain" description="Response regulatory" evidence="14">
    <location>
        <begin position="633"/>
        <end position="748"/>
    </location>
</feature>
<dbReference type="InterPro" id="IPR003661">
    <property type="entry name" value="HisK_dim/P_dom"/>
</dbReference>
<dbReference type="CDD" id="cd17574">
    <property type="entry name" value="REC_OmpR"/>
    <property type="match status" value="1"/>
</dbReference>
<dbReference type="InterPro" id="IPR036890">
    <property type="entry name" value="HATPase_C_sf"/>
</dbReference>
<evidence type="ECO:0000256" key="3">
    <source>
        <dbReference type="ARBA" id="ARBA00012438"/>
    </source>
</evidence>
<dbReference type="PRINTS" id="PR00344">
    <property type="entry name" value="BCTRLSENSOR"/>
</dbReference>
<dbReference type="FunFam" id="3.30.565.10:FF:000037">
    <property type="entry name" value="Hybrid sensor histidine kinase/response regulator"/>
    <property type="match status" value="1"/>
</dbReference>
<evidence type="ECO:0000256" key="4">
    <source>
        <dbReference type="ARBA" id="ARBA00022553"/>
    </source>
</evidence>
<feature type="domain" description="PAS" evidence="15">
    <location>
        <begin position="1021"/>
        <end position="1091"/>
    </location>
</feature>
<reference evidence="17 18" key="1">
    <citation type="submission" date="2017-06" db="EMBL/GenBank/DDBJ databases">
        <title>Genome sequencing of cyanobaciteial culture collection at National Institute for Environmental Studies (NIES).</title>
        <authorList>
            <person name="Hirose Y."/>
            <person name="Shimura Y."/>
            <person name="Fujisawa T."/>
            <person name="Nakamura Y."/>
            <person name="Kawachi M."/>
        </authorList>
    </citation>
    <scope>NUCLEOTIDE SEQUENCE [LARGE SCALE GENOMIC DNA]</scope>
    <source>
        <strain evidence="17 18">NIES-2135</strain>
        <plasmid evidence="18">Plasmid Plasmid2 dna</plasmid>
    </source>
</reference>
<feature type="modified residue" description="4-aspartylphosphate" evidence="11">
    <location>
        <position position="681"/>
    </location>
</feature>
<dbReference type="Gene3D" id="1.10.287.130">
    <property type="match status" value="2"/>
</dbReference>
<dbReference type="Gene3D" id="3.30.565.10">
    <property type="entry name" value="Histidine kinase-like ATPase, C-terminal domain"/>
    <property type="match status" value="2"/>
</dbReference>
<feature type="domain" description="Histidine kinase" evidence="13">
    <location>
        <begin position="351"/>
        <end position="569"/>
    </location>
</feature>
<dbReference type="Pfam" id="PF00072">
    <property type="entry name" value="Response_reg"/>
    <property type="match status" value="2"/>
</dbReference>
<evidence type="ECO:0000256" key="10">
    <source>
        <dbReference type="ARBA" id="ARBA00074306"/>
    </source>
</evidence>
<feature type="coiled-coil region" evidence="12">
    <location>
        <begin position="318"/>
        <end position="345"/>
    </location>
</feature>
<evidence type="ECO:0000259" key="13">
    <source>
        <dbReference type="PROSITE" id="PS50109"/>
    </source>
</evidence>
<evidence type="ECO:0000259" key="14">
    <source>
        <dbReference type="PROSITE" id="PS50110"/>
    </source>
</evidence>
<dbReference type="InterPro" id="IPR005467">
    <property type="entry name" value="His_kinase_dom"/>
</dbReference>
<dbReference type="NCBIfam" id="TIGR00229">
    <property type="entry name" value="sensory_box"/>
    <property type="match status" value="6"/>
</dbReference>
<dbReference type="FunFam" id="1.10.287.130:FF:000045">
    <property type="entry name" value="Two-component system sensor histidine kinase/response regulator"/>
    <property type="match status" value="1"/>
</dbReference>
<dbReference type="SMART" id="SM00388">
    <property type="entry name" value="HisKA"/>
    <property type="match status" value="2"/>
</dbReference>
<dbReference type="PANTHER" id="PTHR43547">
    <property type="entry name" value="TWO-COMPONENT HISTIDINE KINASE"/>
    <property type="match status" value="1"/>
</dbReference>
<evidence type="ECO:0000259" key="15">
    <source>
        <dbReference type="PROSITE" id="PS50112"/>
    </source>
</evidence>
<dbReference type="Pfam" id="PF13188">
    <property type="entry name" value="PAS_8"/>
    <property type="match status" value="1"/>
</dbReference>
<dbReference type="EC" id="2.7.13.3" evidence="3"/>
<dbReference type="GO" id="GO:0000155">
    <property type="term" value="F:phosphorelay sensor kinase activity"/>
    <property type="evidence" value="ECO:0007669"/>
    <property type="project" value="InterPro"/>
</dbReference>
<dbReference type="InterPro" id="IPR035965">
    <property type="entry name" value="PAS-like_dom_sf"/>
</dbReference>
<dbReference type="SUPFAM" id="SSF47384">
    <property type="entry name" value="Homodimeric domain of signal transducing histidine kinase"/>
    <property type="match status" value="2"/>
</dbReference>
<dbReference type="Gene3D" id="3.40.50.2300">
    <property type="match status" value="2"/>
</dbReference>
<dbReference type="CDD" id="cd00082">
    <property type="entry name" value="HisKA"/>
    <property type="match status" value="2"/>
</dbReference>
<dbReference type="Pfam" id="PF02518">
    <property type="entry name" value="HATPase_c"/>
    <property type="match status" value="2"/>
</dbReference>
<keyword evidence="6" id="KW-0547">Nucleotide-binding</keyword>
<dbReference type="Gene3D" id="3.30.450.40">
    <property type="match status" value="1"/>
</dbReference>
<dbReference type="InterPro" id="IPR004358">
    <property type="entry name" value="Sig_transdc_His_kin-like_C"/>
</dbReference>
<evidence type="ECO:0000256" key="2">
    <source>
        <dbReference type="ARBA" id="ARBA00006402"/>
    </source>
</evidence>
<dbReference type="SMART" id="SM00086">
    <property type="entry name" value="PAC"/>
    <property type="match status" value="7"/>
</dbReference>
<dbReference type="PROSITE" id="PS50113">
    <property type="entry name" value="PAC"/>
    <property type="match status" value="6"/>
</dbReference>
<dbReference type="SMART" id="SM00448">
    <property type="entry name" value="REC"/>
    <property type="match status" value="2"/>
</dbReference>
<evidence type="ECO:0000256" key="1">
    <source>
        <dbReference type="ARBA" id="ARBA00000085"/>
    </source>
</evidence>
<feature type="domain" description="PAS" evidence="15">
    <location>
        <begin position="1146"/>
        <end position="1188"/>
    </location>
</feature>
<accession>A0A1Z4JT48</accession>
<dbReference type="InterPro" id="IPR000014">
    <property type="entry name" value="PAS"/>
</dbReference>
<evidence type="ECO:0000256" key="7">
    <source>
        <dbReference type="ARBA" id="ARBA00022777"/>
    </source>
</evidence>
<evidence type="ECO:0000313" key="17">
    <source>
        <dbReference type="EMBL" id="BAY59921.1"/>
    </source>
</evidence>
<evidence type="ECO:0000256" key="8">
    <source>
        <dbReference type="ARBA" id="ARBA00022840"/>
    </source>
</evidence>
<name>A0A1Z4JT48_LEPBY</name>
<keyword evidence="18" id="KW-1185">Reference proteome</keyword>
<evidence type="ECO:0000256" key="6">
    <source>
        <dbReference type="ARBA" id="ARBA00022741"/>
    </source>
</evidence>
<dbReference type="FunFam" id="3.30.450.20:FF:000099">
    <property type="entry name" value="Sensory box sensor histidine kinase"/>
    <property type="match status" value="1"/>
</dbReference>
<dbReference type="Pfam" id="PF13185">
    <property type="entry name" value="GAF_2"/>
    <property type="match status" value="1"/>
</dbReference>
<dbReference type="InterPro" id="IPR003018">
    <property type="entry name" value="GAF"/>
</dbReference>
<keyword evidence="9" id="KW-0902">Two-component regulatory system</keyword>
<dbReference type="InterPro" id="IPR003594">
    <property type="entry name" value="HATPase_dom"/>
</dbReference>
<dbReference type="SUPFAM" id="SSF55874">
    <property type="entry name" value="ATPase domain of HSP90 chaperone/DNA topoisomerase II/histidine kinase"/>
    <property type="match status" value="2"/>
</dbReference>
<feature type="domain" description="PAC" evidence="16">
    <location>
        <begin position="967"/>
        <end position="1020"/>
    </location>
</feature>
<geneLocation type="plasmid" evidence="17">
    <name>plasmid2</name>
</geneLocation>
<dbReference type="SUPFAM" id="SSF52172">
    <property type="entry name" value="CheY-like"/>
    <property type="match status" value="2"/>
</dbReference>
<dbReference type="Pfam" id="PF08448">
    <property type="entry name" value="PAS_4"/>
    <property type="match status" value="3"/>
</dbReference>
<dbReference type="CDD" id="cd17580">
    <property type="entry name" value="REC_2_DhkD-like"/>
    <property type="match status" value="1"/>
</dbReference>
<feature type="modified residue" description="4-aspartylphosphate" evidence="11">
    <location>
        <position position="1999"/>
    </location>
</feature>
<dbReference type="InterPro" id="IPR011006">
    <property type="entry name" value="CheY-like_superfamily"/>
</dbReference>
<dbReference type="InterPro" id="IPR001610">
    <property type="entry name" value="PAC"/>
</dbReference>
<feature type="domain" description="PAS" evidence="15">
    <location>
        <begin position="888"/>
        <end position="965"/>
    </location>
</feature>
<proteinExistence type="inferred from homology"/>
<feature type="domain" description="PAS" evidence="15">
    <location>
        <begin position="771"/>
        <end position="841"/>
    </location>
</feature>
<dbReference type="EMBL" id="AP018205">
    <property type="protein sequence ID" value="BAY59921.1"/>
    <property type="molecule type" value="Genomic_DNA"/>
</dbReference>
<dbReference type="InterPro" id="IPR036097">
    <property type="entry name" value="HisK_dim/P_sf"/>
</dbReference>
<comment type="catalytic activity">
    <reaction evidence="1">
        <text>ATP + protein L-histidine = ADP + protein N-phospho-L-histidine.</text>
        <dbReference type="EC" id="2.7.13.3"/>
    </reaction>
</comment>
<dbReference type="InterPro" id="IPR000700">
    <property type="entry name" value="PAS-assoc_C"/>
</dbReference>
<dbReference type="Pfam" id="PF13426">
    <property type="entry name" value="PAS_9"/>
    <property type="match status" value="1"/>
</dbReference>
<dbReference type="PROSITE" id="PS50109">
    <property type="entry name" value="HIS_KIN"/>
    <property type="match status" value="2"/>
</dbReference>
<keyword evidence="8" id="KW-0067">ATP-binding</keyword>
<dbReference type="Gene3D" id="3.30.450.20">
    <property type="entry name" value="PAS domain"/>
    <property type="match status" value="8"/>
</dbReference>
<feature type="domain" description="PAC" evidence="16">
    <location>
        <begin position="1221"/>
        <end position="1273"/>
    </location>
</feature>
<feature type="domain" description="PAC" evidence="16">
    <location>
        <begin position="1364"/>
        <end position="1416"/>
    </location>
</feature>
<dbReference type="InterPro" id="IPR013656">
    <property type="entry name" value="PAS_4"/>
</dbReference>
<dbReference type="SUPFAM" id="SSF55785">
    <property type="entry name" value="PYP-like sensor domain (PAS domain)"/>
    <property type="match status" value="7"/>
</dbReference>
<keyword evidence="12" id="KW-0175">Coiled coil</keyword>
<dbReference type="GO" id="GO:0005524">
    <property type="term" value="F:ATP binding"/>
    <property type="evidence" value="ECO:0007669"/>
    <property type="project" value="UniProtKB-KW"/>
</dbReference>